<proteinExistence type="inferred from homology"/>
<dbReference type="PANTHER" id="PTHR35936:SF25">
    <property type="entry name" value="ABC TRANSPORTER SUBSTRATE-BINDING PROTEIN"/>
    <property type="match status" value="1"/>
</dbReference>
<name>A0A918KHQ7_9GAMM</name>
<evidence type="ECO:0000313" key="6">
    <source>
        <dbReference type="Proteomes" id="UP000626148"/>
    </source>
</evidence>
<keyword evidence="6" id="KW-1185">Reference proteome</keyword>
<evidence type="ECO:0000256" key="2">
    <source>
        <dbReference type="ARBA" id="ARBA00022729"/>
    </source>
</evidence>
<dbReference type="SMART" id="SM00062">
    <property type="entry name" value="PBPb"/>
    <property type="match status" value="1"/>
</dbReference>
<evidence type="ECO:0000256" key="3">
    <source>
        <dbReference type="SAM" id="SignalP"/>
    </source>
</evidence>
<accession>A0A918KHQ7</accession>
<dbReference type="RefSeq" id="WP_189610800.1">
    <property type="nucleotide sequence ID" value="NZ_BMXR01000008.1"/>
</dbReference>
<evidence type="ECO:0000256" key="1">
    <source>
        <dbReference type="ARBA" id="ARBA00010333"/>
    </source>
</evidence>
<dbReference type="InterPro" id="IPR001638">
    <property type="entry name" value="Solute-binding_3/MltF_N"/>
</dbReference>
<protein>
    <submittedName>
        <fullName evidence="5">Glutamine transporter substrate-binding protein</fullName>
    </submittedName>
</protein>
<evidence type="ECO:0000259" key="4">
    <source>
        <dbReference type="SMART" id="SM00062"/>
    </source>
</evidence>
<dbReference type="SUPFAM" id="SSF53850">
    <property type="entry name" value="Periplasmic binding protein-like II"/>
    <property type="match status" value="1"/>
</dbReference>
<dbReference type="AlphaFoldDB" id="A0A918KHQ7"/>
<gene>
    <name evidence="5" type="ORF">GCM10007392_33660</name>
</gene>
<dbReference type="EMBL" id="BMXR01000008">
    <property type="protein sequence ID" value="GGX63033.1"/>
    <property type="molecule type" value="Genomic_DNA"/>
</dbReference>
<dbReference type="Gene3D" id="3.40.190.10">
    <property type="entry name" value="Periplasmic binding protein-like II"/>
    <property type="match status" value="2"/>
</dbReference>
<feature type="domain" description="Solute-binding protein family 3/N-terminal" evidence="4">
    <location>
        <begin position="28"/>
        <end position="254"/>
    </location>
</feature>
<feature type="chain" id="PRO_5037230133" evidence="3">
    <location>
        <begin position="26"/>
        <end position="258"/>
    </location>
</feature>
<dbReference type="Pfam" id="PF00497">
    <property type="entry name" value="SBP_bac_3"/>
    <property type="match status" value="1"/>
</dbReference>
<dbReference type="PANTHER" id="PTHR35936">
    <property type="entry name" value="MEMBRANE-BOUND LYTIC MUREIN TRANSGLYCOSYLASE F"/>
    <property type="match status" value="1"/>
</dbReference>
<dbReference type="Proteomes" id="UP000626148">
    <property type="component" value="Unassembled WGS sequence"/>
</dbReference>
<comment type="caution">
    <text evidence="5">The sequence shown here is derived from an EMBL/GenBank/DDBJ whole genome shotgun (WGS) entry which is preliminary data.</text>
</comment>
<reference evidence="5" key="1">
    <citation type="journal article" date="2014" name="Int. J. Syst. Evol. Microbiol.">
        <title>Complete genome sequence of Corynebacterium casei LMG S-19264T (=DSM 44701T), isolated from a smear-ripened cheese.</title>
        <authorList>
            <consortium name="US DOE Joint Genome Institute (JGI-PGF)"/>
            <person name="Walter F."/>
            <person name="Albersmeier A."/>
            <person name="Kalinowski J."/>
            <person name="Ruckert C."/>
        </authorList>
    </citation>
    <scope>NUCLEOTIDE SEQUENCE</scope>
    <source>
        <strain evidence="5">KCTC 22169</strain>
    </source>
</reference>
<keyword evidence="2 3" id="KW-0732">Signal</keyword>
<feature type="signal peptide" evidence="3">
    <location>
        <begin position="1"/>
        <end position="25"/>
    </location>
</feature>
<reference evidence="5" key="2">
    <citation type="submission" date="2020-09" db="EMBL/GenBank/DDBJ databases">
        <authorList>
            <person name="Sun Q."/>
            <person name="Kim S."/>
        </authorList>
    </citation>
    <scope>NUCLEOTIDE SEQUENCE</scope>
    <source>
        <strain evidence="5">KCTC 22169</strain>
    </source>
</reference>
<comment type="similarity">
    <text evidence="1">Belongs to the bacterial solute-binding protein 3 family.</text>
</comment>
<evidence type="ECO:0000313" key="5">
    <source>
        <dbReference type="EMBL" id="GGX63033.1"/>
    </source>
</evidence>
<organism evidence="5 6">
    <name type="scientific">Saccharospirillum salsuginis</name>
    <dbReference type="NCBI Taxonomy" id="418750"/>
    <lineage>
        <taxon>Bacteria</taxon>
        <taxon>Pseudomonadati</taxon>
        <taxon>Pseudomonadota</taxon>
        <taxon>Gammaproteobacteria</taxon>
        <taxon>Oceanospirillales</taxon>
        <taxon>Saccharospirillaceae</taxon>
        <taxon>Saccharospirillum</taxon>
    </lineage>
</organism>
<sequence>MRVLTSWLNRLLVAGLCLLSLPAFTEPLVVVGTPEPPFKMMRDGQVTGIDVQIIREVLARLGIEAEFRLSDSGSRMMREVRLGHVDVVMSLSFKPDRTEFLSYPEHSYKDVSWHFFIRHGDLGRIQYESLADLTRWRVGAVQSWSYTPEFWDAPLNRKVVTDHQLLIDMLLTGRIDVAPMNTVEAFQLIQQRNLGQQLVYLNNPLISRPYFNVFVNQSNHPNLPRLRAEYDRVIAELEASGFIDDLYRQYLGRDSQFQ</sequence>